<dbReference type="GO" id="GO:0097367">
    <property type="term" value="F:carbohydrate derivative binding"/>
    <property type="evidence" value="ECO:0007669"/>
    <property type="project" value="InterPro"/>
</dbReference>
<organism evidence="6 7">
    <name type="scientific">Hydrocarboniclastica marina</name>
    <dbReference type="NCBI Taxonomy" id="2259620"/>
    <lineage>
        <taxon>Bacteria</taxon>
        <taxon>Pseudomonadati</taxon>
        <taxon>Pseudomonadota</taxon>
        <taxon>Gammaproteobacteria</taxon>
        <taxon>Alteromonadales</taxon>
        <taxon>Alteromonadaceae</taxon>
        <taxon>Hydrocarboniclastica</taxon>
    </lineage>
</organism>
<evidence type="ECO:0000256" key="3">
    <source>
        <dbReference type="ARBA" id="ARBA00023163"/>
    </source>
</evidence>
<dbReference type="Pfam" id="PF01418">
    <property type="entry name" value="HTH_6"/>
    <property type="match status" value="1"/>
</dbReference>
<evidence type="ECO:0000256" key="1">
    <source>
        <dbReference type="ARBA" id="ARBA00023015"/>
    </source>
</evidence>
<accession>A0A4P7XK05</accession>
<keyword evidence="1" id="KW-0805">Transcription regulation</keyword>
<dbReference type="InterPro" id="IPR000281">
    <property type="entry name" value="HTH_RpiR"/>
</dbReference>
<dbReference type="OrthoDB" id="257751at2"/>
<dbReference type="Gene3D" id="1.10.10.10">
    <property type="entry name" value="Winged helix-like DNA-binding domain superfamily/Winged helix DNA-binding domain"/>
    <property type="match status" value="1"/>
</dbReference>
<dbReference type="GO" id="GO:1901135">
    <property type="term" value="P:carbohydrate derivative metabolic process"/>
    <property type="evidence" value="ECO:0007669"/>
    <property type="project" value="InterPro"/>
</dbReference>
<evidence type="ECO:0000256" key="2">
    <source>
        <dbReference type="ARBA" id="ARBA00023125"/>
    </source>
</evidence>
<dbReference type="PROSITE" id="PS51464">
    <property type="entry name" value="SIS"/>
    <property type="match status" value="1"/>
</dbReference>
<keyword evidence="3" id="KW-0804">Transcription</keyword>
<proteinExistence type="predicted"/>
<dbReference type="RefSeq" id="WP_136550049.1">
    <property type="nucleotide sequence ID" value="NZ_CP031093.1"/>
</dbReference>
<dbReference type="PROSITE" id="PS00356">
    <property type="entry name" value="HTH_LACI_1"/>
    <property type="match status" value="1"/>
</dbReference>
<dbReference type="PANTHER" id="PTHR30514:SF1">
    <property type="entry name" value="HTH-TYPE TRANSCRIPTIONAL REGULATOR HEXR-RELATED"/>
    <property type="match status" value="1"/>
</dbReference>
<gene>
    <name evidence="6" type="ORF">soil367_16150</name>
</gene>
<dbReference type="InterPro" id="IPR046348">
    <property type="entry name" value="SIS_dom_sf"/>
</dbReference>
<name>A0A4P7XK05_9ALTE</name>
<dbReference type="Gene3D" id="3.40.50.10490">
    <property type="entry name" value="Glucose-6-phosphate isomerase like protein, domain 1"/>
    <property type="match status" value="1"/>
</dbReference>
<dbReference type="PANTHER" id="PTHR30514">
    <property type="entry name" value="GLUCOKINASE"/>
    <property type="match status" value="1"/>
</dbReference>
<dbReference type="InterPro" id="IPR009057">
    <property type="entry name" value="Homeodomain-like_sf"/>
</dbReference>
<dbReference type="InterPro" id="IPR036388">
    <property type="entry name" value="WH-like_DNA-bd_sf"/>
</dbReference>
<evidence type="ECO:0000259" key="4">
    <source>
        <dbReference type="PROSITE" id="PS51071"/>
    </source>
</evidence>
<dbReference type="SUPFAM" id="SSF46689">
    <property type="entry name" value="Homeodomain-like"/>
    <property type="match status" value="1"/>
</dbReference>
<dbReference type="AlphaFoldDB" id="A0A4P7XK05"/>
<dbReference type="Pfam" id="PF01380">
    <property type="entry name" value="SIS"/>
    <property type="match status" value="1"/>
</dbReference>
<dbReference type="InterPro" id="IPR001347">
    <property type="entry name" value="SIS_dom"/>
</dbReference>
<dbReference type="CDD" id="cd05013">
    <property type="entry name" value="SIS_RpiR"/>
    <property type="match status" value="1"/>
</dbReference>
<dbReference type="EMBL" id="CP031093">
    <property type="protein sequence ID" value="QCF27338.1"/>
    <property type="molecule type" value="Genomic_DNA"/>
</dbReference>
<evidence type="ECO:0000313" key="7">
    <source>
        <dbReference type="Proteomes" id="UP000298049"/>
    </source>
</evidence>
<sequence length="286" mass="31802">MNTPQILQRLQHRRSDLRKSEQKVAEYVLRQPEDVIHMRIVDLATEAQVSEPTIVRFCRAIGLDSFKAFKLALAQQLVRREPLVPFAIGSGDSTEVLGRKLLNNTIDCLSQLRENLDWDQVQRAVLKLAQAKRVDFWGFGASGIVANDAQQKFFRLDLAVNAHSDPDMQHMSAATLGPGDCVVAISHSGRTRSLLQSGTLAQSQGASLIGLCPRATPLFELADIAIPVMINEDNETFTPMNSRLAHLAVLDMLATGLYLQKSPAIDRHLEKVKRSLHDLKIPPRDN</sequence>
<protein>
    <submittedName>
        <fullName evidence="6">SIS domain-containing protein</fullName>
    </submittedName>
</protein>
<evidence type="ECO:0000313" key="6">
    <source>
        <dbReference type="EMBL" id="QCF27338.1"/>
    </source>
</evidence>
<reference evidence="6 7" key="1">
    <citation type="submission" date="2018-07" db="EMBL/GenBank/DDBJ databases">
        <title>Marsedoiliclastica nanhaica gen. nov. sp. nov., a novel marine hydrocarbonoclastic bacterium isolated from an in-situ enriched hydrocarbon-degrading consortium in deep-sea sediment.</title>
        <authorList>
            <person name="Dong C."/>
            <person name="Ma T."/>
            <person name="Liu R."/>
            <person name="Shao Z."/>
        </authorList>
    </citation>
    <scope>NUCLEOTIDE SEQUENCE [LARGE SCALE GENOMIC DNA]</scope>
    <source>
        <strain evidence="7">soil36-7</strain>
    </source>
</reference>
<evidence type="ECO:0000259" key="5">
    <source>
        <dbReference type="PROSITE" id="PS51464"/>
    </source>
</evidence>
<dbReference type="Proteomes" id="UP000298049">
    <property type="component" value="Chromosome"/>
</dbReference>
<feature type="domain" description="SIS" evidence="5">
    <location>
        <begin position="124"/>
        <end position="263"/>
    </location>
</feature>
<dbReference type="InterPro" id="IPR047640">
    <property type="entry name" value="RpiR-like"/>
</dbReference>
<dbReference type="GO" id="GO:0003700">
    <property type="term" value="F:DNA-binding transcription factor activity"/>
    <property type="evidence" value="ECO:0007669"/>
    <property type="project" value="InterPro"/>
</dbReference>
<dbReference type="PROSITE" id="PS51071">
    <property type="entry name" value="HTH_RPIR"/>
    <property type="match status" value="1"/>
</dbReference>
<dbReference type="GO" id="GO:0003677">
    <property type="term" value="F:DNA binding"/>
    <property type="evidence" value="ECO:0007669"/>
    <property type="project" value="UniProtKB-KW"/>
</dbReference>
<keyword evidence="7" id="KW-1185">Reference proteome</keyword>
<dbReference type="InterPro" id="IPR035472">
    <property type="entry name" value="RpiR-like_SIS"/>
</dbReference>
<feature type="domain" description="HTH rpiR-type" evidence="4">
    <location>
        <begin position="4"/>
        <end position="80"/>
    </location>
</feature>
<keyword evidence="2" id="KW-0238">DNA-binding</keyword>
<dbReference type="SUPFAM" id="SSF53697">
    <property type="entry name" value="SIS domain"/>
    <property type="match status" value="1"/>
</dbReference>
<dbReference type="KEGG" id="hmi:soil367_16150"/>